<dbReference type="Pfam" id="PF00430">
    <property type="entry name" value="ATP-synt_B"/>
    <property type="match status" value="1"/>
</dbReference>
<proteinExistence type="inferred from homology"/>
<comment type="function">
    <text evidence="11">Component of the F(0) channel, it forms part of the peripheral stalk, linking F(1) to F(0).</text>
</comment>
<dbReference type="HAMAP" id="MF_01398">
    <property type="entry name" value="ATP_synth_b_bprime"/>
    <property type="match status" value="1"/>
</dbReference>
<evidence type="ECO:0000256" key="6">
    <source>
        <dbReference type="ARBA" id="ARBA00022989"/>
    </source>
</evidence>
<keyword evidence="8 11" id="KW-0472">Membrane</keyword>
<dbReference type="AlphaFoldDB" id="A0A4D6C5E5"/>
<keyword evidence="13" id="KW-0175">Coiled coil</keyword>
<dbReference type="GeneID" id="40351308"/>
<evidence type="ECO:0000313" key="14">
    <source>
        <dbReference type="EMBL" id="QBX98239.1"/>
    </source>
</evidence>
<evidence type="ECO:0000256" key="7">
    <source>
        <dbReference type="ARBA" id="ARBA00023065"/>
    </source>
</evidence>
<comment type="subunit">
    <text evidence="11">F-type ATPases have 2 components, F(1) - the catalytic core - and F(0) - the membrane proton channel. F(1) has five subunits: alpha(3), beta(3), gamma(1), delta(1), epsilon(1). F(0) has four main subunits: a(1), b(1), b'(1) and c(10-14). The alpha and beta chains form an alternating ring which encloses part of the gamma chain. F(1) is attached to F(0) by a central stalk formed by the gamma and epsilon chains, while a peripheral stalk is formed by the delta, b and b' chains.</text>
</comment>
<keyword evidence="2 11" id="KW-0813">Transport</keyword>
<geneLocation type="chloroplast" evidence="14"/>
<evidence type="ECO:0000256" key="4">
    <source>
        <dbReference type="ARBA" id="ARBA00022692"/>
    </source>
</evidence>
<evidence type="ECO:0000256" key="1">
    <source>
        <dbReference type="ARBA" id="ARBA00004167"/>
    </source>
</evidence>
<evidence type="ECO:0000256" key="10">
    <source>
        <dbReference type="ARBA" id="ARBA00025198"/>
    </source>
</evidence>
<comment type="similarity">
    <text evidence="11 12">Belongs to the ATPase B chain family.</text>
</comment>
<evidence type="ECO:0000256" key="2">
    <source>
        <dbReference type="ARBA" id="ARBA00022448"/>
    </source>
</evidence>
<evidence type="ECO:0000256" key="12">
    <source>
        <dbReference type="RuleBase" id="RU003848"/>
    </source>
</evidence>
<evidence type="ECO:0000256" key="3">
    <source>
        <dbReference type="ARBA" id="ARBA00022547"/>
    </source>
</evidence>
<keyword evidence="14" id="KW-0150">Chloroplast</keyword>
<evidence type="ECO:0000256" key="5">
    <source>
        <dbReference type="ARBA" id="ARBA00022781"/>
    </source>
</evidence>
<dbReference type="GO" id="GO:0009535">
    <property type="term" value="C:chloroplast thylakoid membrane"/>
    <property type="evidence" value="ECO:0007669"/>
    <property type="project" value="UniProtKB-SubCell"/>
</dbReference>
<protein>
    <recommendedName>
        <fullName evidence="11">ATP synthase subunit b, chloroplastic</fullName>
    </recommendedName>
    <alternativeName>
        <fullName evidence="11">ATP synthase F(0) sector subunit b</fullName>
    </alternativeName>
    <alternativeName>
        <fullName evidence="11">ATPase subunit I</fullName>
    </alternativeName>
</protein>
<reference evidence="14" key="1">
    <citation type="journal article" date="2019" name="Genome Biol. Evol.">
        <title>Tracing the Evolution of the Plastome and Mitogenome in the Chloropicophyceae Uncovered Convergent tRNA Gene Losses and a Variant Plastid Genetic Code.</title>
        <authorList>
            <person name="Turmel M."/>
            <person name="Dos Santos A.L."/>
            <person name="Otis C."/>
            <person name="Sergerie R."/>
            <person name="Lemieux C."/>
        </authorList>
    </citation>
    <scope>NUCLEOTIDE SEQUENCE</scope>
</reference>
<name>A0A4D6C5E5_9CHLO</name>
<dbReference type="InterPro" id="IPR002146">
    <property type="entry name" value="ATP_synth_b/b'su_bac/chlpt"/>
</dbReference>
<comment type="miscellaneous">
    <text evidence="11">In plastids the F-type ATPase is also known as CF(1)CF(0).</text>
</comment>
<evidence type="ECO:0000256" key="9">
    <source>
        <dbReference type="ARBA" id="ARBA00023310"/>
    </source>
</evidence>
<organism evidence="14">
    <name type="scientific">Chloroparvula pacifica</name>
    <dbReference type="NCBI Taxonomy" id="1883388"/>
    <lineage>
        <taxon>Eukaryota</taxon>
        <taxon>Viridiplantae</taxon>
        <taxon>Chlorophyta</taxon>
        <taxon>Chloropicophyceae</taxon>
        <taxon>Chloropicales</taxon>
        <taxon>Chloropicaceae</taxon>
        <taxon>Chloroparvula</taxon>
    </lineage>
</organism>
<keyword evidence="9 11" id="KW-0066">ATP synthesis</keyword>
<keyword evidence="7 11" id="KW-0406">Ion transport</keyword>
<keyword evidence="11" id="KW-0793">Thylakoid</keyword>
<dbReference type="GO" id="GO:0045259">
    <property type="term" value="C:proton-transporting ATP synthase complex"/>
    <property type="evidence" value="ECO:0007669"/>
    <property type="project" value="UniProtKB-KW"/>
</dbReference>
<dbReference type="RefSeq" id="YP_009646551.1">
    <property type="nucleotide sequence ID" value="NC_042489.1"/>
</dbReference>
<sequence>MWSLVHEQALEIGFNTDIFDTNLINLSLVVGVVVTLGGDALTSALDERRRSILSSLEDANNKFNEAQNLLKSAQTKLEEAKMEALSIEKAAPSEAKMTSDRILEVASNELQRLRTRAESDKALARSQASGSIYRWMIGSSLTVARQKLNSTDWRKTEKQESLIEGCIKTLQELKVAKTEVKSLKMSA</sequence>
<evidence type="ECO:0000256" key="13">
    <source>
        <dbReference type="SAM" id="Coils"/>
    </source>
</evidence>
<keyword evidence="3 11" id="KW-0138">CF(0)</keyword>
<keyword evidence="4 11" id="KW-0812">Transmembrane</keyword>
<evidence type="ECO:0000256" key="11">
    <source>
        <dbReference type="HAMAP-Rule" id="MF_01398"/>
    </source>
</evidence>
<dbReference type="CDD" id="cd06503">
    <property type="entry name" value="ATP-synt_Fo_b"/>
    <property type="match status" value="1"/>
</dbReference>
<feature type="coiled-coil region" evidence="13">
    <location>
        <begin position="56"/>
        <end position="123"/>
    </location>
</feature>
<dbReference type="PANTHER" id="PTHR34264:SF3">
    <property type="entry name" value="ATP SYNTHASE SUBUNIT B, CHLOROPLASTIC"/>
    <property type="match status" value="1"/>
</dbReference>
<gene>
    <name evidence="11 14" type="primary">atpF</name>
</gene>
<accession>A0A4D6C5E5</accession>
<comment type="function">
    <text evidence="10 11">F(1)F(0) ATP synthase produces ATP from ADP in the presence of a proton or sodium gradient. F-type ATPases consist of two structural domains, F(1) containing the extramembraneous catalytic core and F(0) containing the membrane proton channel, linked together by a central stalk and a peripheral stalk. During catalysis, ATP synthesis in the catalytic domain of F(1) is coupled via a rotary mechanism of the central stalk subunits to proton translocation.</text>
</comment>
<keyword evidence="14" id="KW-0934">Plastid</keyword>
<comment type="subcellular location">
    <subcellularLocation>
        <location evidence="1">Membrane</location>
        <topology evidence="1">Single-pass membrane protein</topology>
    </subcellularLocation>
    <subcellularLocation>
        <location evidence="11">Plastid</location>
        <location evidence="11">Chloroplast thylakoid membrane</location>
        <topology evidence="11">Single-pass membrane protein</topology>
    </subcellularLocation>
</comment>
<evidence type="ECO:0000256" key="8">
    <source>
        <dbReference type="ARBA" id="ARBA00023136"/>
    </source>
</evidence>
<keyword evidence="5 11" id="KW-0375">Hydrogen ion transport</keyword>
<dbReference type="PANTHER" id="PTHR34264">
    <property type="entry name" value="ATP SYNTHASE SUBUNIT B, CHLOROPLASTIC"/>
    <property type="match status" value="1"/>
</dbReference>
<keyword evidence="6 11" id="KW-1133">Transmembrane helix</keyword>
<dbReference type="EMBL" id="MK085995">
    <property type="protein sequence ID" value="QBX98239.1"/>
    <property type="molecule type" value="Genomic_DNA"/>
</dbReference>
<dbReference type="GO" id="GO:0046933">
    <property type="term" value="F:proton-transporting ATP synthase activity, rotational mechanism"/>
    <property type="evidence" value="ECO:0007669"/>
    <property type="project" value="UniProtKB-UniRule"/>
</dbReference>